<evidence type="ECO:0000313" key="2">
    <source>
        <dbReference type="EMBL" id="GAA4482590.1"/>
    </source>
</evidence>
<evidence type="ECO:0000256" key="1">
    <source>
        <dbReference type="SAM" id="MobiDB-lite"/>
    </source>
</evidence>
<name>A0ABP8P791_9MICO</name>
<reference evidence="3" key="1">
    <citation type="journal article" date="2019" name="Int. J. Syst. Evol. Microbiol.">
        <title>The Global Catalogue of Microorganisms (GCM) 10K type strain sequencing project: providing services to taxonomists for standard genome sequencing and annotation.</title>
        <authorList>
            <consortium name="The Broad Institute Genomics Platform"/>
            <consortium name="The Broad Institute Genome Sequencing Center for Infectious Disease"/>
            <person name="Wu L."/>
            <person name="Ma J."/>
        </authorList>
    </citation>
    <scope>NUCLEOTIDE SEQUENCE [LARGE SCALE GENOMIC DNA]</scope>
    <source>
        <strain evidence="3">JCM 17839</strain>
    </source>
</reference>
<feature type="region of interest" description="Disordered" evidence="1">
    <location>
        <begin position="1"/>
        <end position="21"/>
    </location>
</feature>
<accession>A0ABP8P791</accession>
<comment type="caution">
    <text evidence="2">The sequence shown here is derived from an EMBL/GenBank/DDBJ whole genome shotgun (WGS) entry which is preliminary data.</text>
</comment>
<dbReference type="EMBL" id="BAABGP010000008">
    <property type="protein sequence ID" value="GAA4482590.1"/>
    <property type="molecule type" value="Genomic_DNA"/>
</dbReference>
<organism evidence="2 3">
    <name type="scientific">Microbacterium panaciterrae</name>
    <dbReference type="NCBI Taxonomy" id="985759"/>
    <lineage>
        <taxon>Bacteria</taxon>
        <taxon>Bacillati</taxon>
        <taxon>Actinomycetota</taxon>
        <taxon>Actinomycetes</taxon>
        <taxon>Micrococcales</taxon>
        <taxon>Microbacteriaceae</taxon>
        <taxon>Microbacterium</taxon>
    </lineage>
</organism>
<evidence type="ECO:0000313" key="3">
    <source>
        <dbReference type="Proteomes" id="UP001500731"/>
    </source>
</evidence>
<keyword evidence="3" id="KW-1185">Reference proteome</keyword>
<proteinExistence type="predicted"/>
<gene>
    <name evidence="2" type="ORF">GCM10023171_12810</name>
</gene>
<protein>
    <submittedName>
        <fullName evidence="2">Uncharacterized protein</fullName>
    </submittedName>
</protein>
<dbReference type="Proteomes" id="UP001500731">
    <property type="component" value="Unassembled WGS sequence"/>
</dbReference>
<feature type="compositionally biased region" description="Low complexity" evidence="1">
    <location>
        <begin position="1"/>
        <end position="10"/>
    </location>
</feature>
<sequence length="112" mass="12537">MTIATSTTTTEEPDLSTMHPGVPAEHLEAHHLAVTVGIGVLNEIARIRAETSELRLQIEQTYLDYDARLNGPTHKQLSELHRRLARLSDNLLILSVPMVDGTAPAWWDWDES</sequence>
<dbReference type="RefSeq" id="WP_345185419.1">
    <property type="nucleotide sequence ID" value="NZ_BAABGP010000008.1"/>
</dbReference>